<dbReference type="OrthoDB" id="8300214at2759"/>
<evidence type="ECO:0000313" key="3">
    <source>
        <dbReference type="Proteomes" id="UP000007879"/>
    </source>
</evidence>
<dbReference type="InterPro" id="IPR029063">
    <property type="entry name" value="SAM-dependent_MTases_sf"/>
</dbReference>
<evidence type="ECO:0000313" key="2">
    <source>
        <dbReference type="EnsemblMetazoa" id="Aqu2.1.36538_001"/>
    </source>
</evidence>
<evidence type="ECO:0000259" key="1">
    <source>
        <dbReference type="Pfam" id="PF13847"/>
    </source>
</evidence>
<reference evidence="3" key="1">
    <citation type="journal article" date="2010" name="Nature">
        <title>The Amphimedon queenslandica genome and the evolution of animal complexity.</title>
        <authorList>
            <person name="Srivastava M."/>
            <person name="Simakov O."/>
            <person name="Chapman J."/>
            <person name="Fahey B."/>
            <person name="Gauthier M.E."/>
            <person name="Mitros T."/>
            <person name="Richards G.S."/>
            <person name="Conaco C."/>
            <person name="Dacre M."/>
            <person name="Hellsten U."/>
            <person name="Larroux C."/>
            <person name="Putnam N.H."/>
            <person name="Stanke M."/>
            <person name="Adamska M."/>
            <person name="Darling A."/>
            <person name="Degnan S.M."/>
            <person name="Oakley T.H."/>
            <person name="Plachetzki D.C."/>
            <person name="Zhai Y."/>
            <person name="Adamski M."/>
            <person name="Calcino A."/>
            <person name="Cummins S.F."/>
            <person name="Goodstein D.M."/>
            <person name="Harris C."/>
            <person name="Jackson D.J."/>
            <person name="Leys S.P."/>
            <person name="Shu S."/>
            <person name="Woodcroft B.J."/>
            <person name="Vervoort M."/>
            <person name="Kosik K.S."/>
            <person name="Manning G."/>
            <person name="Degnan B.M."/>
            <person name="Rokhsar D.S."/>
        </authorList>
    </citation>
    <scope>NUCLEOTIDE SEQUENCE [LARGE SCALE GENOMIC DNA]</scope>
</reference>
<feature type="domain" description="Methyltransferase" evidence="1">
    <location>
        <begin position="28"/>
        <end position="133"/>
    </location>
</feature>
<dbReference type="eggNOG" id="KOG1269">
    <property type="taxonomic scope" value="Eukaryota"/>
</dbReference>
<dbReference type="SUPFAM" id="SSF53335">
    <property type="entry name" value="S-adenosyl-L-methionine-dependent methyltransferases"/>
    <property type="match status" value="1"/>
</dbReference>
<dbReference type="EnsemblMetazoa" id="XM_011404524.2">
    <property type="protein sequence ID" value="XP_011402826.2"/>
    <property type="gene ID" value="LOC105312131"/>
</dbReference>
<dbReference type="PANTHER" id="PTHR43861">
    <property type="entry name" value="TRANS-ACONITATE 2-METHYLTRANSFERASE-RELATED"/>
    <property type="match status" value="1"/>
</dbReference>
<sequence>MMTALYYHRHSSMQKRDGLKLIEEISVKEGDHVLDLGCGTGHLAVVLSKIVGEEGKVIAVDPNNERIELAKEVNSSINIEYLVASDADFPTDQQYHSVICTDVIHWIKDKESIFKKVYCSLRPGGTFGFTTFSNEPKHHPILFEMFPPKVLQEVINLAYNTLTPEKYKELASLTGFEVTFMDVFEAQMHFPNINAFVDYFYSSFQGKFDPNSPTIKRIKEKYKGQELVRILPRLTVILTKPIQ</sequence>
<proteinExistence type="predicted"/>
<dbReference type="EnsemblMetazoa" id="Aqu2.1.36538_001">
    <property type="protein sequence ID" value="Aqu2.1.36538_001"/>
    <property type="gene ID" value="Aqu2.1.36538"/>
</dbReference>
<protein>
    <recommendedName>
        <fullName evidence="1">Methyltransferase domain-containing protein</fullName>
    </recommendedName>
</protein>
<dbReference type="InterPro" id="IPR025714">
    <property type="entry name" value="Methyltranfer_dom"/>
</dbReference>
<dbReference type="InParanoid" id="A0A1X7V969"/>
<organism evidence="2">
    <name type="scientific">Amphimedon queenslandica</name>
    <name type="common">Sponge</name>
    <dbReference type="NCBI Taxonomy" id="400682"/>
    <lineage>
        <taxon>Eukaryota</taxon>
        <taxon>Metazoa</taxon>
        <taxon>Porifera</taxon>
        <taxon>Demospongiae</taxon>
        <taxon>Heteroscleromorpha</taxon>
        <taxon>Haplosclerida</taxon>
        <taxon>Niphatidae</taxon>
        <taxon>Amphimedon</taxon>
    </lineage>
</organism>
<name>A0A1X7V969_AMPQE</name>
<keyword evidence="3" id="KW-1185">Reference proteome</keyword>
<dbReference type="AlphaFoldDB" id="A0A1X7V969"/>
<dbReference type="Gene3D" id="3.40.50.150">
    <property type="entry name" value="Vaccinia Virus protein VP39"/>
    <property type="match status" value="1"/>
</dbReference>
<dbReference type="Pfam" id="PF13847">
    <property type="entry name" value="Methyltransf_31"/>
    <property type="match status" value="1"/>
</dbReference>
<dbReference type="CDD" id="cd02440">
    <property type="entry name" value="AdoMet_MTases"/>
    <property type="match status" value="1"/>
</dbReference>
<reference evidence="2" key="2">
    <citation type="submission" date="2017-05" db="UniProtKB">
        <authorList>
            <consortium name="EnsemblMetazoa"/>
        </authorList>
    </citation>
    <scope>IDENTIFICATION</scope>
</reference>
<gene>
    <name evidence="2" type="primary">105312131</name>
</gene>
<accession>A0A1X7V969</accession>
<dbReference type="STRING" id="400682.A0A1X7V969"/>
<dbReference type="KEGG" id="aqu:105312131"/>
<dbReference type="Proteomes" id="UP000007879">
    <property type="component" value="Unassembled WGS sequence"/>
</dbReference>